<comment type="caution">
    <text evidence="1">The sequence shown here is derived from an EMBL/GenBank/DDBJ whole genome shotgun (WGS) entry which is preliminary data.</text>
</comment>
<accession>A0ABN1QFI7</accession>
<evidence type="ECO:0000313" key="2">
    <source>
        <dbReference type="Proteomes" id="UP001500418"/>
    </source>
</evidence>
<name>A0ABN1QFI7_9ACTN</name>
<proteinExistence type="predicted"/>
<organism evidence="1 2">
    <name type="scientific">Streptomyces rhizosphaericus</name>
    <dbReference type="NCBI Taxonomy" id="114699"/>
    <lineage>
        <taxon>Bacteria</taxon>
        <taxon>Bacillati</taxon>
        <taxon>Actinomycetota</taxon>
        <taxon>Actinomycetes</taxon>
        <taxon>Kitasatosporales</taxon>
        <taxon>Streptomycetaceae</taxon>
        <taxon>Streptomyces</taxon>
        <taxon>Streptomyces violaceusniger group</taxon>
    </lineage>
</organism>
<gene>
    <name evidence="1" type="ORF">GCM10009575_057850</name>
</gene>
<protein>
    <submittedName>
        <fullName evidence="1">Uncharacterized protein</fullName>
    </submittedName>
</protein>
<reference evidence="1 2" key="1">
    <citation type="journal article" date="2019" name="Int. J. Syst. Evol. Microbiol.">
        <title>The Global Catalogue of Microorganisms (GCM) 10K type strain sequencing project: providing services to taxonomists for standard genome sequencing and annotation.</title>
        <authorList>
            <consortium name="The Broad Institute Genomics Platform"/>
            <consortium name="The Broad Institute Genome Sequencing Center for Infectious Disease"/>
            <person name="Wu L."/>
            <person name="Ma J."/>
        </authorList>
    </citation>
    <scope>NUCLEOTIDE SEQUENCE [LARGE SCALE GENOMIC DNA]</scope>
    <source>
        <strain evidence="1 2">JCM 11444</strain>
    </source>
</reference>
<evidence type="ECO:0000313" key="1">
    <source>
        <dbReference type="EMBL" id="GAA0941991.1"/>
    </source>
</evidence>
<sequence length="140" mass="15077">MDRGDGGDAEGVALTASYGHTLVERGALGGHQVGEQLAELRALRRVETAGGADLLLEDDRALDPGLVQNEILTTRCTWCVLVPARTAHVAYVLRSRDCLVSPEAATVRTAYFSSSESPDMGLVNIYRAHRATRPDLMEAI</sequence>
<dbReference type="EMBL" id="BAAAID010000042">
    <property type="protein sequence ID" value="GAA0941991.1"/>
    <property type="molecule type" value="Genomic_DNA"/>
</dbReference>
<keyword evidence="2" id="KW-1185">Reference proteome</keyword>
<dbReference type="Proteomes" id="UP001500418">
    <property type="component" value="Unassembled WGS sequence"/>
</dbReference>